<dbReference type="InterPro" id="IPR006165">
    <property type="entry name" value="Ku70"/>
</dbReference>
<feature type="region of interest" description="Disordered" evidence="22">
    <location>
        <begin position="1"/>
        <end position="24"/>
    </location>
</feature>
<evidence type="ECO:0000259" key="23">
    <source>
        <dbReference type="PROSITE" id="PS50800"/>
    </source>
</evidence>
<feature type="active site" description="Schiff-base intermediate with DNA; for 5'-deoxyribose-5-phosphate lyase activity" evidence="21">
    <location>
        <position position="25"/>
    </location>
</feature>
<dbReference type="Gene3D" id="4.10.970.10">
    <property type="entry name" value="Ku70, bridge and pillars"/>
    <property type="match status" value="1"/>
</dbReference>
<evidence type="ECO:0000256" key="20">
    <source>
        <dbReference type="ARBA" id="ARBA00047995"/>
    </source>
</evidence>
<dbReference type="GO" id="GO:0005524">
    <property type="term" value="F:ATP binding"/>
    <property type="evidence" value="ECO:0007669"/>
    <property type="project" value="UniProtKB-KW"/>
</dbReference>
<evidence type="ECO:0000256" key="14">
    <source>
        <dbReference type="ARBA" id="ARBA00023125"/>
    </source>
</evidence>
<dbReference type="VEuPathDB" id="FungiDB:EYZ11_006476"/>
<organism evidence="24 25">
    <name type="scientific">Aspergillus tanneri</name>
    <dbReference type="NCBI Taxonomy" id="1220188"/>
    <lineage>
        <taxon>Eukaryota</taxon>
        <taxon>Fungi</taxon>
        <taxon>Dikarya</taxon>
        <taxon>Ascomycota</taxon>
        <taxon>Pezizomycotina</taxon>
        <taxon>Eurotiomycetes</taxon>
        <taxon>Eurotiomycetidae</taxon>
        <taxon>Eurotiales</taxon>
        <taxon>Aspergillaceae</taxon>
        <taxon>Aspergillus</taxon>
        <taxon>Aspergillus subgen. Circumdati</taxon>
    </lineage>
</organism>
<comment type="similarity">
    <text evidence="3">Belongs to the ku70 family.</text>
</comment>
<keyword evidence="9" id="KW-0227">DNA damage</keyword>
<keyword evidence="25" id="KW-1185">Reference proteome</keyword>
<dbReference type="GO" id="GO:0003684">
    <property type="term" value="F:damaged DNA binding"/>
    <property type="evidence" value="ECO:0007669"/>
    <property type="project" value="InterPro"/>
</dbReference>
<dbReference type="Gene3D" id="1.10.720.30">
    <property type="entry name" value="SAP domain"/>
    <property type="match status" value="1"/>
</dbReference>
<evidence type="ECO:0000256" key="10">
    <source>
        <dbReference type="ARBA" id="ARBA00022801"/>
    </source>
</evidence>
<dbReference type="GO" id="GO:0043564">
    <property type="term" value="C:Ku70:Ku80 complex"/>
    <property type="evidence" value="ECO:0007669"/>
    <property type="project" value="InterPro"/>
</dbReference>
<evidence type="ECO:0000256" key="3">
    <source>
        <dbReference type="ARBA" id="ARBA00005240"/>
    </source>
</evidence>
<dbReference type="Proteomes" id="UP000308092">
    <property type="component" value="Unassembled WGS sequence"/>
</dbReference>
<evidence type="ECO:0000256" key="1">
    <source>
        <dbReference type="ARBA" id="ARBA00004123"/>
    </source>
</evidence>
<dbReference type="EMBL" id="SOSA01000229">
    <property type="protein sequence ID" value="THC94034.1"/>
    <property type="molecule type" value="Genomic_DNA"/>
</dbReference>
<comment type="caution">
    <text evidence="24">The sequence shown here is derived from an EMBL/GenBank/DDBJ whole genome shotgun (WGS) entry which is preliminary data.</text>
</comment>
<dbReference type="GO" id="GO:0000723">
    <property type="term" value="P:telomere maintenance"/>
    <property type="evidence" value="ECO:0007669"/>
    <property type="project" value="InterPro"/>
</dbReference>
<proteinExistence type="inferred from homology"/>
<dbReference type="Gene3D" id="1.10.1600.10">
    <property type="match status" value="1"/>
</dbReference>
<dbReference type="STRING" id="1220188.A0A4V3UP81"/>
<keyword evidence="7" id="KW-0158">Chromosome</keyword>
<dbReference type="SMART" id="SM00513">
    <property type="entry name" value="SAP"/>
    <property type="match status" value="1"/>
</dbReference>
<dbReference type="PIRSF" id="PIRSF003033">
    <property type="entry name" value="Ku70"/>
    <property type="match status" value="1"/>
</dbReference>
<keyword evidence="11" id="KW-0347">Helicase</keyword>
<evidence type="ECO:0000256" key="19">
    <source>
        <dbReference type="ARBA" id="ARBA00031811"/>
    </source>
</evidence>
<evidence type="ECO:0000256" key="22">
    <source>
        <dbReference type="SAM" id="MobiDB-lite"/>
    </source>
</evidence>
<dbReference type="AlphaFoldDB" id="A0A4V3UP81"/>
<dbReference type="GO" id="GO:0000781">
    <property type="term" value="C:chromosome, telomeric region"/>
    <property type="evidence" value="ECO:0007669"/>
    <property type="project" value="UniProtKB-SubCell"/>
</dbReference>
<evidence type="ECO:0000256" key="16">
    <source>
        <dbReference type="ARBA" id="ARBA00023204"/>
    </source>
</evidence>
<dbReference type="Pfam" id="PF03730">
    <property type="entry name" value="Ku_C"/>
    <property type="match status" value="1"/>
</dbReference>
<comment type="function">
    <text evidence="18">Single-stranded DNA-dependent ATP-dependent helicase. Involved in non-homologous end joining (NHEJ) DNA double strand break repair. DNA-binding is sequence-independent but has a high affinity to nicks in double-stranded DNA and to the ends of duplex DNA. Binds to naturally occurring chromosomal ends, and therefore provides chromosomal end protection. Required also for telomere recombination to repair telomeric ends in the absence of telomerase. KU70, of the KU70/KU80 heterodimer, binds to the stem loop of TLC1, the RNA component of telomerase. Involved in telomere maintenance. Interacts with telomeric repeats and subtelomeric sequences thereby controlling telomere length and protecting against subtelomeric rearrangement. Maintains telomeric chromatin, which is involved in silencing the expression of genes located at the telomere. Required for mating-type switching.</text>
</comment>
<dbReference type="GO" id="GO:0042162">
    <property type="term" value="F:telomeric DNA binding"/>
    <property type="evidence" value="ECO:0007669"/>
    <property type="project" value="InterPro"/>
</dbReference>
<dbReference type="SUPFAM" id="SSF68906">
    <property type="entry name" value="SAP domain"/>
    <property type="match status" value="1"/>
</dbReference>
<evidence type="ECO:0000256" key="12">
    <source>
        <dbReference type="ARBA" id="ARBA00022840"/>
    </source>
</evidence>
<dbReference type="InterPro" id="IPR005161">
    <property type="entry name" value="Ku_N"/>
</dbReference>
<evidence type="ECO:0000256" key="11">
    <source>
        <dbReference type="ARBA" id="ARBA00022806"/>
    </source>
</evidence>
<dbReference type="InterPro" id="IPR047087">
    <property type="entry name" value="KU70_core_dom"/>
</dbReference>
<dbReference type="GO" id="GO:0003678">
    <property type="term" value="F:DNA helicase activity"/>
    <property type="evidence" value="ECO:0007669"/>
    <property type="project" value="UniProtKB-EC"/>
</dbReference>
<feature type="compositionally biased region" description="Basic and acidic residues" evidence="22">
    <location>
        <begin position="509"/>
        <end position="523"/>
    </location>
</feature>
<evidence type="ECO:0000256" key="8">
    <source>
        <dbReference type="ARBA" id="ARBA00022741"/>
    </source>
</evidence>
<evidence type="ECO:0000256" key="17">
    <source>
        <dbReference type="ARBA" id="ARBA00023242"/>
    </source>
</evidence>
<dbReference type="EC" id="3.6.4.12" evidence="5"/>
<protein>
    <recommendedName>
        <fullName evidence="6">ATP-dependent DNA helicase II subunit 1</fullName>
        <ecNumber evidence="5">3.6.4.12</ecNumber>
    </recommendedName>
    <alternativeName>
        <fullName evidence="19">ATP-dependent DNA helicase II subunit Ku70</fullName>
    </alternativeName>
</protein>
<comment type="subunit">
    <text evidence="4">Heterodimer of Ku70 and Ku80.</text>
</comment>
<evidence type="ECO:0000313" key="24">
    <source>
        <dbReference type="EMBL" id="THC94034.1"/>
    </source>
</evidence>
<feature type="compositionally biased region" description="Basic and acidic residues" evidence="22">
    <location>
        <begin position="1"/>
        <end position="10"/>
    </location>
</feature>
<dbReference type="PANTHER" id="PTHR12604:SF2">
    <property type="entry name" value="X-RAY REPAIR CROSS-COMPLEMENTING PROTEIN 6"/>
    <property type="match status" value="1"/>
</dbReference>
<evidence type="ECO:0000256" key="2">
    <source>
        <dbReference type="ARBA" id="ARBA00004574"/>
    </source>
</evidence>
<dbReference type="SUPFAM" id="SSF53300">
    <property type="entry name" value="vWA-like"/>
    <property type="match status" value="1"/>
</dbReference>
<dbReference type="SUPFAM" id="SSF100939">
    <property type="entry name" value="SPOC domain-like"/>
    <property type="match status" value="1"/>
</dbReference>
<dbReference type="CDD" id="cd00788">
    <property type="entry name" value="KU70"/>
    <property type="match status" value="1"/>
</dbReference>
<dbReference type="InterPro" id="IPR006164">
    <property type="entry name" value="DNA_bd_Ku70/Ku80"/>
</dbReference>
<dbReference type="PROSITE" id="PS50800">
    <property type="entry name" value="SAP"/>
    <property type="match status" value="1"/>
</dbReference>
<dbReference type="InterPro" id="IPR016194">
    <property type="entry name" value="SPOC-like_C_dom_sf"/>
</dbReference>
<dbReference type="Gene3D" id="3.40.50.410">
    <property type="entry name" value="von Willebrand factor, type A domain"/>
    <property type="match status" value="1"/>
</dbReference>
<evidence type="ECO:0000256" key="7">
    <source>
        <dbReference type="ARBA" id="ARBA00022454"/>
    </source>
</evidence>
<accession>A0A4V3UP81</accession>
<evidence type="ECO:0000256" key="13">
    <source>
        <dbReference type="ARBA" id="ARBA00022895"/>
    </source>
</evidence>
<evidence type="ECO:0000256" key="21">
    <source>
        <dbReference type="PIRSR" id="PIRSR003033-1"/>
    </source>
</evidence>
<evidence type="ECO:0000256" key="6">
    <source>
        <dbReference type="ARBA" id="ARBA00021796"/>
    </source>
</evidence>
<gene>
    <name evidence="24" type="ORF">EYZ11_006476</name>
</gene>
<keyword evidence="16" id="KW-0234">DNA repair</keyword>
<keyword evidence="17" id="KW-0539">Nucleus</keyword>
<keyword evidence="13" id="KW-0779">Telomere</keyword>
<dbReference type="InterPro" id="IPR003034">
    <property type="entry name" value="SAP_dom"/>
</dbReference>
<dbReference type="InterPro" id="IPR036361">
    <property type="entry name" value="SAP_dom_sf"/>
</dbReference>
<dbReference type="PANTHER" id="PTHR12604">
    <property type="entry name" value="KU AUTOANTIGEN DNA HELICASE"/>
    <property type="match status" value="1"/>
</dbReference>
<dbReference type="GO" id="GO:0016787">
    <property type="term" value="F:hydrolase activity"/>
    <property type="evidence" value="ECO:0007669"/>
    <property type="project" value="UniProtKB-KW"/>
</dbReference>
<feature type="domain" description="SAP" evidence="23">
    <location>
        <begin position="538"/>
        <end position="572"/>
    </location>
</feature>
<comment type="subcellular location">
    <subcellularLocation>
        <location evidence="2">Chromosome</location>
        <location evidence="2">Telomere</location>
    </subcellularLocation>
    <subcellularLocation>
        <location evidence="1">Nucleus</location>
    </subcellularLocation>
</comment>
<dbReference type="Pfam" id="PF02735">
    <property type="entry name" value="Ku"/>
    <property type="match status" value="1"/>
</dbReference>
<evidence type="ECO:0000256" key="18">
    <source>
        <dbReference type="ARBA" id="ARBA00024890"/>
    </source>
</evidence>
<dbReference type="InterPro" id="IPR005160">
    <property type="entry name" value="Ku_C"/>
</dbReference>
<sequence length="575" mass="64490">MADDNPSREDEQAEEEEEIDERGYKTVKDAVLFAIEVSESMLKVRPSSDPKKTQEESPTTAALKCAYHLMQQRIISNPHDMMGVLLYGTQASRFYDEDENSRGDLSYPHCYLFTDMDIPSAREVKELRALAGDEGKAREILAPADERVSMANVLFCANQIFTSKAPNFLSRRLFIVTDNDNPHGASKSLRSAATVRAKDLYDLGVTIELFPISQPGRAFDSSNFYDDPEAPAYLQTDSKPTTGSSDGITLLNTLLSSINSRSVPRRAHFSNMPLEIGPNFKISVTGYLLFRRQEPARNSFVWLGGEKPQIVKGVTTQIAEDTARTIEKWETKKAYKFGGDQVSFSPEEQKGLKDFGEPVIRIIGPVLGAMIAGEEKLDENGVQKFPPGMWIITLPFADDVRQNPEYTLNVAPEPLIDRMRMVVQQLQLPKASYDPLKYPNPSLQWHYGILQALALDEDLPEKPEDKTIPKYRQIDKRAGEYVLSWADELEKQYAESAPTGPKSTLVKRGVKDRAAETGDGDRHASKKIKVEGGPYNVEDELTVPVLKEFLISHGRSAASKKADLMERVEEYLERK</sequence>
<dbReference type="Pfam" id="PF03731">
    <property type="entry name" value="Ku_N"/>
    <property type="match status" value="1"/>
</dbReference>
<dbReference type="FunFam" id="1.10.1600.10:FF:000004">
    <property type="entry name" value="ATP-dependent DNA helicase II subunit 1"/>
    <property type="match status" value="1"/>
</dbReference>
<dbReference type="CDD" id="cd01458">
    <property type="entry name" value="vWA_ku"/>
    <property type="match status" value="1"/>
</dbReference>
<dbReference type="InterPro" id="IPR027388">
    <property type="entry name" value="Ku70_bridge/pillars_dom_sf"/>
</dbReference>
<keyword evidence="12" id="KW-0067">ATP-binding</keyword>
<keyword evidence="10" id="KW-0378">Hydrolase</keyword>
<dbReference type="GO" id="GO:0006310">
    <property type="term" value="P:DNA recombination"/>
    <property type="evidence" value="ECO:0007669"/>
    <property type="project" value="UniProtKB-KW"/>
</dbReference>
<keyword evidence="14" id="KW-0238">DNA-binding</keyword>
<comment type="catalytic activity">
    <reaction evidence="20">
        <text>ATP + H2O = ADP + phosphate + H(+)</text>
        <dbReference type="Rhea" id="RHEA:13065"/>
        <dbReference type="ChEBI" id="CHEBI:15377"/>
        <dbReference type="ChEBI" id="CHEBI:15378"/>
        <dbReference type="ChEBI" id="CHEBI:30616"/>
        <dbReference type="ChEBI" id="CHEBI:43474"/>
        <dbReference type="ChEBI" id="CHEBI:456216"/>
        <dbReference type="EC" id="3.6.4.12"/>
    </reaction>
</comment>
<dbReference type="Pfam" id="PF02037">
    <property type="entry name" value="SAP"/>
    <property type="match status" value="1"/>
</dbReference>
<evidence type="ECO:0000256" key="15">
    <source>
        <dbReference type="ARBA" id="ARBA00023172"/>
    </source>
</evidence>
<dbReference type="InterPro" id="IPR036465">
    <property type="entry name" value="vWFA_dom_sf"/>
</dbReference>
<keyword evidence="8" id="KW-0547">Nucleotide-binding</keyword>
<evidence type="ECO:0000256" key="5">
    <source>
        <dbReference type="ARBA" id="ARBA00012551"/>
    </source>
</evidence>
<evidence type="ECO:0000256" key="9">
    <source>
        <dbReference type="ARBA" id="ARBA00022763"/>
    </source>
</evidence>
<dbReference type="GO" id="GO:0006303">
    <property type="term" value="P:double-strand break repair via nonhomologous end joining"/>
    <property type="evidence" value="ECO:0007669"/>
    <property type="project" value="InterPro"/>
</dbReference>
<feature type="region of interest" description="Disordered" evidence="22">
    <location>
        <begin position="494"/>
        <end position="533"/>
    </location>
</feature>
<feature type="compositionally biased region" description="Acidic residues" evidence="22">
    <location>
        <begin position="11"/>
        <end position="20"/>
    </location>
</feature>
<dbReference type="FunFam" id="3.40.50.410:FF:000071">
    <property type="entry name" value="ATP-dependent DNA helicase II subunit 1"/>
    <property type="match status" value="1"/>
</dbReference>
<evidence type="ECO:0000313" key="25">
    <source>
        <dbReference type="Proteomes" id="UP000308092"/>
    </source>
</evidence>
<dbReference type="Gene3D" id="2.40.290.10">
    <property type="match status" value="1"/>
</dbReference>
<dbReference type="GO" id="GO:0003690">
    <property type="term" value="F:double-stranded DNA binding"/>
    <property type="evidence" value="ECO:0007669"/>
    <property type="project" value="TreeGrafter"/>
</dbReference>
<keyword evidence="15" id="KW-0233">DNA recombination</keyword>
<reference evidence="24 25" key="1">
    <citation type="submission" date="2019-03" db="EMBL/GenBank/DDBJ databases">
        <title>The genome sequence of a newly discovered highly antifungal drug resistant Aspergillus species, Aspergillus tanneri NIH 1004.</title>
        <authorList>
            <person name="Mounaud S."/>
            <person name="Singh I."/>
            <person name="Joardar V."/>
            <person name="Pakala S."/>
            <person name="Pakala S."/>
            <person name="Venepally P."/>
            <person name="Hoover J."/>
            <person name="Nierman W."/>
            <person name="Chung J."/>
            <person name="Losada L."/>
        </authorList>
    </citation>
    <scope>NUCLEOTIDE SEQUENCE [LARGE SCALE GENOMIC DNA]</scope>
    <source>
        <strain evidence="24 25">NIH1004</strain>
    </source>
</reference>
<evidence type="ECO:0000256" key="4">
    <source>
        <dbReference type="ARBA" id="ARBA00011584"/>
    </source>
</evidence>
<name>A0A4V3UP81_9EURO</name>